<comment type="caution">
    <text evidence="1">The sequence shown here is derived from an EMBL/GenBank/DDBJ whole genome shotgun (WGS) entry which is preliminary data.</text>
</comment>
<reference evidence="1" key="2">
    <citation type="submission" date="2023-06" db="EMBL/GenBank/DDBJ databases">
        <authorList>
            <consortium name="Lawrence Berkeley National Laboratory"/>
            <person name="Haridas S."/>
            <person name="Hensen N."/>
            <person name="Bonometti L."/>
            <person name="Westerberg I."/>
            <person name="Brannstrom I.O."/>
            <person name="Guillou S."/>
            <person name="Cros-Aarteil S."/>
            <person name="Calhoun S."/>
            <person name="Kuo A."/>
            <person name="Mondo S."/>
            <person name="Pangilinan J."/>
            <person name="Riley R."/>
            <person name="Labutti K."/>
            <person name="Andreopoulos B."/>
            <person name="Lipzen A."/>
            <person name="Chen C."/>
            <person name="Yanf M."/>
            <person name="Daum C."/>
            <person name="Ng V."/>
            <person name="Clum A."/>
            <person name="Steindorff A."/>
            <person name="Ohm R."/>
            <person name="Martin F."/>
            <person name="Silar P."/>
            <person name="Natvig D."/>
            <person name="Lalanne C."/>
            <person name="Gautier V."/>
            <person name="Ament-Velasquez S.L."/>
            <person name="Kruys A."/>
            <person name="Hutchinson M.I."/>
            <person name="Powell A.J."/>
            <person name="Barry K."/>
            <person name="Miller A.N."/>
            <person name="Grigoriev I.V."/>
            <person name="Debuchy R."/>
            <person name="Gladieux P."/>
            <person name="Thoren M.H."/>
            <person name="Johannesson H."/>
        </authorList>
    </citation>
    <scope>NUCLEOTIDE SEQUENCE</scope>
    <source>
        <strain evidence="1">CBS 118394</strain>
    </source>
</reference>
<gene>
    <name evidence="1" type="ORF">B0H66DRAFT_398299</name>
</gene>
<evidence type="ECO:0000313" key="1">
    <source>
        <dbReference type="EMBL" id="KAK3312407.1"/>
    </source>
</evidence>
<organism evidence="1 2">
    <name type="scientific">Apodospora peruviana</name>
    <dbReference type="NCBI Taxonomy" id="516989"/>
    <lineage>
        <taxon>Eukaryota</taxon>
        <taxon>Fungi</taxon>
        <taxon>Dikarya</taxon>
        <taxon>Ascomycota</taxon>
        <taxon>Pezizomycotina</taxon>
        <taxon>Sordariomycetes</taxon>
        <taxon>Sordariomycetidae</taxon>
        <taxon>Sordariales</taxon>
        <taxon>Lasiosphaeriaceae</taxon>
        <taxon>Apodospora</taxon>
    </lineage>
</organism>
<dbReference type="EMBL" id="JAUEDM010000009">
    <property type="protein sequence ID" value="KAK3312407.1"/>
    <property type="molecule type" value="Genomic_DNA"/>
</dbReference>
<name>A0AAE0LYH5_9PEZI</name>
<proteinExistence type="predicted"/>
<evidence type="ECO:0000313" key="2">
    <source>
        <dbReference type="Proteomes" id="UP001283341"/>
    </source>
</evidence>
<sequence length="225" mass="24626">MRCGGVWTAQRSGGVNAEPMEELHRCHTYKNSTPAPTNFSGVVLISNLTFWQRDGFGLGVGKRVVALVVVVLTLARSCRCLLMLLMPEFSTRRGQEVRYLNTTEVGDKSVARSIVCSGLFVKRGDLVGKPDCRAEVNGGDRTAFCYFARVWAADCMLIDRLRQVTLLRWDDLVVSSTASQKLGPGAGPVICTGRHDESYPVPEKGHPIIGMGRSRPSGLRIDPVC</sequence>
<dbReference type="Proteomes" id="UP001283341">
    <property type="component" value="Unassembled WGS sequence"/>
</dbReference>
<keyword evidence="2" id="KW-1185">Reference proteome</keyword>
<dbReference type="AlphaFoldDB" id="A0AAE0LYH5"/>
<protein>
    <submittedName>
        <fullName evidence="1">Uncharacterized protein</fullName>
    </submittedName>
</protein>
<accession>A0AAE0LYH5</accession>
<reference evidence="1" key="1">
    <citation type="journal article" date="2023" name="Mol. Phylogenet. Evol.">
        <title>Genome-scale phylogeny and comparative genomics of the fungal order Sordariales.</title>
        <authorList>
            <person name="Hensen N."/>
            <person name="Bonometti L."/>
            <person name="Westerberg I."/>
            <person name="Brannstrom I.O."/>
            <person name="Guillou S."/>
            <person name="Cros-Aarteil S."/>
            <person name="Calhoun S."/>
            <person name="Haridas S."/>
            <person name="Kuo A."/>
            <person name="Mondo S."/>
            <person name="Pangilinan J."/>
            <person name="Riley R."/>
            <person name="LaButti K."/>
            <person name="Andreopoulos B."/>
            <person name="Lipzen A."/>
            <person name="Chen C."/>
            <person name="Yan M."/>
            <person name="Daum C."/>
            <person name="Ng V."/>
            <person name="Clum A."/>
            <person name="Steindorff A."/>
            <person name="Ohm R.A."/>
            <person name="Martin F."/>
            <person name="Silar P."/>
            <person name="Natvig D.O."/>
            <person name="Lalanne C."/>
            <person name="Gautier V."/>
            <person name="Ament-Velasquez S.L."/>
            <person name="Kruys A."/>
            <person name="Hutchinson M.I."/>
            <person name="Powell A.J."/>
            <person name="Barry K."/>
            <person name="Miller A.N."/>
            <person name="Grigoriev I.V."/>
            <person name="Debuchy R."/>
            <person name="Gladieux P."/>
            <person name="Hiltunen Thoren M."/>
            <person name="Johannesson H."/>
        </authorList>
    </citation>
    <scope>NUCLEOTIDE SEQUENCE</scope>
    <source>
        <strain evidence="1">CBS 118394</strain>
    </source>
</reference>